<accession>A0A9P6Y5D9</accession>
<feature type="compositionally biased region" description="Low complexity" evidence="1">
    <location>
        <begin position="60"/>
        <end position="76"/>
    </location>
</feature>
<keyword evidence="3" id="KW-1185">Reference proteome</keyword>
<organism evidence="2 3">
    <name type="scientific">Rhizopus delemar</name>
    <dbReference type="NCBI Taxonomy" id="936053"/>
    <lineage>
        <taxon>Eukaryota</taxon>
        <taxon>Fungi</taxon>
        <taxon>Fungi incertae sedis</taxon>
        <taxon>Mucoromycota</taxon>
        <taxon>Mucoromycotina</taxon>
        <taxon>Mucoromycetes</taxon>
        <taxon>Mucorales</taxon>
        <taxon>Mucorineae</taxon>
        <taxon>Rhizopodaceae</taxon>
        <taxon>Rhizopus</taxon>
    </lineage>
</organism>
<sequence>MHERGGARKVCAWMGAGGHAAAGRGGVPRVWQRPGQAGGRAGGCGAGDGVAAGRRRSGRLRQAVGAAQPVPAPAAGLDRGPQPVAADRAAVG</sequence>
<comment type="caution">
    <text evidence="2">The sequence shown here is derived from an EMBL/GenBank/DDBJ whole genome shotgun (WGS) entry which is preliminary data.</text>
</comment>
<evidence type="ECO:0000313" key="3">
    <source>
        <dbReference type="Proteomes" id="UP000740926"/>
    </source>
</evidence>
<protein>
    <submittedName>
        <fullName evidence="2">Uncharacterized protein</fullName>
    </submittedName>
</protein>
<evidence type="ECO:0000313" key="2">
    <source>
        <dbReference type="EMBL" id="KAG1539767.1"/>
    </source>
</evidence>
<reference evidence="2 3" key="1">
    <citation type="journal article" date="2020" name="Microb. Genom.">
        <title>Genetic diversity of clinical and environmental Mucorales isolates obtained from an investigation of mucormycosis cases among solid organ transplant recipients.</title>
        <authorList>
            <person name="Nguyen M.H."/>
            <person name="Kaul D."/>
            <person name="Muto C."/>
            <person name="Cheng S.J."/>
            <person name="Richter R.A."/>
            <person name="Bruno V.M."/>
            <person name="Liu G."/>
            <person name="Beyhan S."/>
            <person name="Sundermann A.J."/>
            <person name="Mounaud S."/>
            <person name="Pasculle A.W."/>
            <person name="Nierman W.C."/>
            <person name="Driscoll E."/>
            <person name="Cumbie R."/>
            <person name="Clancy C.J."/>
            <person name="Dupont C.L."/>
        </authorList>
    </citation>
    <scope>NUCLEOTIDE SEQUENCE [LARGE SCALE GENOMIC DNA]</scope>
    <source>
        <strain evidence="2 3">GL24</strain>
    </source>
</reference>
<proteinExistence type="predicted"/>
<dbReference type="AlphaFoldDB" id="A0A9P6Y5D9"/>
<feature type="compositionally biased region" description="Gly residues" evidence="1">
    <location>
        <begin position="36"/>
        <end position="50"/>
    </location>
</feature>
<dbReference type="Proteomes" id="UP000740926">
    <property type="component" value="Unassembled WGS sequence"/>
</dbReference>
<feature type="region of interest" description="Disordered" evidence="1">
    <location>
        <begin position="18"/>
        <end position="92"/>
    </location>
</feature>
<evidence type="ECO:0000256" key="1">
    <source>
        <dbReference type="SAM" id="MobiDB-lite"/>
    </source>
</evidence>
<dbReference type="EMBL" id="JAANIU010006916">
    <property type="protein sequence ID" value="KAG1539767.1"/>
    <property type="molecule type" value="Genomic_DNA"/>
</dbReference>
<name>A0A9P6Y5D9_9FUNG</name>
<gene>
    <name evidence="2" type="ORF">G6F50_014452</name>
</gene>